<dbReference type="Pfam" id="PF01729">
    <property type="entry name" value="QRPTase_C"/>
    <property type="match status" value="1"/>
</dbReference>
<dbReference type="Pfam" id="PF02749">
    <property type="entry name" value="QRPTase_N"/>
    <property type="match status" value="1"/>
</dbReference>
<dbReference type="EC" id="2.4.2.19" evidence="4"/>
<dbReference type="SUPFAM" id="SSF54675">
    <property type="entry name" value="Nicotinate/Quinolinate PRTase N-terminal domain-like"/>
    <property type="match status" value="1"/>
</dbReference>
<proteinExistence type="inferred from homology"/>
<dbReference type="Proteomes" id="UP000060487">
    <property type="component" value="Unassembled WGS sequence"/>
</dbReference>
<dbReference type="InterPro" id="IPR037128">
    <property type="entry name" value="Quinolinate_PRibosylTase_N_sf"/>
</dbReference>
<evidence type="ECO:0000256" key="2">
    <source>
        <dbReference type="ARBA" id="ARBA00004893"/>
    </source>
</evidence>
<dbReference type="InterPro" id="IPR013785">
    <property type="entry name" value="Aldolase_TIM"/>
</dbReference>
<evidence type="ECO:0000313" key="13">
    <source>
        <dbReference type="Proteomes" id="UP000060487"/>
    </source>
</evidence>
<evidence type="ECO:0000256" key="3">
    <source>
        <dbReference type="ARBA" id="ARBA00009400"/>
    </source>
</evidence>
<reference evidence="12 13" key="1">
    <citation type="submission" date="2015-11" db="EMBL/GenBank/DDBJ databases">
        <authorList>
            <person name="Lin W."/>
        </authorList>
    </citation>
    <scope>NUCLEOTIDE SEQUENCE [LARGE SCALE GENOMIC DNA]</scope>
    <source>
        <strain evidence="12 13">HCH-1</strain>
    </source>
</reference>
<dbReference type="Gene3D" id="3.90.1170.20">
    <property type="entry name" value="Quinolinate phosphoribosyl transferase, N-terminal domain"/>
    <property type="match status" value="1"/>
</dbReference>
<evidence type="ECO:0000256" key="1">
    <source>
        <dbReference type="ARBA" id="ARBA00003237"/>
    </source>
</evidence>
<gene>
    <name evidence="12" type="ORF">ASN18_0541</name>
</gene>
<accession>A0ABR5SIJ0</accession>
<dbReference type="EMBL" id="LNQR01000021">
    <property type="protein sequence ID" value="KWT92710.1"/>
    <property type="molecule type" value="Genomic_DNA"/>
</dbReference>
<evidence type="ECO:0000256" key="6">
    <source>
        <dbReference type="ARBA" id="ARBA00022676"/>
    </source>
</evidence>
<dbReference type="InterPro" id="IPR004393">
    <property type="entry name" value="NadC"/>
</dbReference>
<comment type="pathway">
    <text evidence="2">Cofactor biosynthesis; NAD(+) biosynthesis; nicotinate D-ribonucleotide from quinolinate: step 1/1.</text>
</comment>
<sequence length="295" mass="31704">MTPLHPAEIPPAVMDSIRNALIEDIGHGDMTTMLTIDTSSRSEAVLTAKEATVVAGLLFFEAVFYIVDPGVEIKALAVDGQLINKGGQIASLRGSTRSILTAERVALNIMQRLCGVATLTRQFVSAVSGLPVKVVDTRKTTPNMRYMEKYAVRAGGGDNHRFGLYDGVLIKDNHIAACGGIKNAVEKVKKTPLLTKIEVEVKDLSELNEALSTNVDVIMLDNMDTATMKQAVGIARAARTDVLLEASGNVTLQNIMEIAETGIDIISTGYITHSARAADISLKIIYTNLTEHLPS</sequence>
<evidence type="ECO:0000259" key="11">
    <source>
        <dbReference type="Pfam" id="PF02749"/>
    </source>
</evidence>
<comment type="similarity">
    <text evidence="3 9">Belongs to the NadC/ModD family.</text>
</comment>
<evidence type="ECO:0000259" key="10">
    <source>
        <dbReference type="Pfam" id="PF01729"/>
    </source>
</evidence>
<protein>
    <recommendedName>
        <fullName evidence="4">nicotinate-nucleotide diphosphorylase (carboxylating)</fullName>
        <ecNumber evidence="4">2.4.2.19</ecNumber>
    </recommendedName>
    <alternativeName>
        <fullName evidence="8">Quinolinate phosphoribosyltransferase [decarboxylating]</fullName>
    </alternativeName>
</protein>
<evidence type="ECO:0000256" key="9">
    <source>
        <dbReference type="PIRNR" id="PIRNR006250"/>
    </source>
</evidence>
<dbReference type="PIRSF" id="PIRSF006250">
    <property type="entry name" value="NadC_ModD"/>
    <property type="match status" value="1"/>
</dbReference>
<organism evidence="12 13">
    <name type="scientific">Candidatus Magnetominusculus xianensis</name>
    <dbReference type="NCBI Taxonomy" id="1748249"/>
    <lineage>
        <taxon>Bacteria</taxon>
        <taxon>Pseudomonadati</taxon>
        <taxon>Nitrospirota</taxon>
        <taxon>Nitrospiria</taxon>
        <taxon>Nitrospirales</taxon>
        <taxon>Nitrospiraceae</taxon>
        <taxon>Candidatus Magnetominusculus</taxon>
    </lineage>
</organism>
<evidence type="ECO:0000313" key="12">
    <source>
        <dbReference type="EMBL" id="KWT92710.1"/>
    </source>
</evidence>
<evidence type="ECO:0000256" key="5">
    <source>
        <dbReference type="ARBA" id="ARBA00022642"/>
    </source>
</evidence>
<dbReference type="InterPro" id="IPR027277">
    <property type="entry name" value="NadC/ModD"/>
</dbReference>
<feature type="domain" description="Quinolinate phosphoribosyl transferase N-terminal" evidence="11">
    <location>
        <begin position="29"/>
        <end position="114"/>
    </location>
</feature>
<name>A0ABR5SIJ0_9BACT</name>
<feature type="domain" description="Quinolinate phosphoribosyl transferase C-terminal" evidence="10">
    <location>
        <begin position="116"/>
        <end position="283"/>
    </location>
</feature>
<keyword evidence="13" id="KW-1185">Reference proteome</keyword>
<dbReference type="CDD" id="cd01572">
    <property type="entry name" value="QPRTase"/>
    <property type="match status" value="1"/>
</dbReference>
<dbReference type="SUPFAM" id="SSF51690">
    <property type="entry name" value="Nicotinate/Quinolinate PRTase C-terminal domain-like"/>
    <property type="match status" value="1"/>
</dbReference>
<dbReference type="InterPro" id="IPR022412">
    <property type="entry name" value="Quinolinate_PRibosylTrfase_N"/>
</dbReference>
<dbReference type="InterPro" id="IPR002638">
    <property type="entry name" value="Quinolinate_PRibosylTrfase_C"/>
</dbReference>
<evidence type="ECO:0000256" key="7">
    <source>
        <dbReference type="ARBA" id="ARBA00022679"/>
    </source>
</evidence>
<dbReference type="RefSeq" id="WP_085051069.1">
    <property type="nucleotide sequence ID" value="NZ_LNQR01000021.1"/>
</dbReference>
<evidence type="ECO:0000256" key="4">
    <source>
        <dbReference type="ARBA" id="ARBA00011944"/>
    </source>
</evidence>
<keyword evidence="5" id="KW-0662">Pyridine nucleotide biosynthesis</keyword>
<evidence type="ECO:0000256" key="8">
    <source>
        <dbReference type="ARBA" id="ARBA00033102"/>
    </source>
</evidence>
<keyword evidence="7 9" id="KW-0808">Transferase</keyword>
<dbReference type="NCBIfam" id="TIGR00078">
    <property type="entry name" value="nadC"/>
    <property type="match status" value="1"/>
</dbReference>
<comment type="caution">
    <text evidence="12">The sequence shown here is derived from an EMBL/GenBank/DDBJ whole genome shotgun (WGS) entry which is preliminary data.</text>
</comment>
<dbReference type="Gene3D" id="3.20.20.70">
    <property type="entry name" value="Aldolase class I"/>
    <property type="match status" value="1"/>
</dbReference>
<keyword evidence="6 9" id="KW-0328">Glycosyltransferase</keyword>
<dbReference type="PANTHER" id="PTHR32179">
    <property type="entry name" value="NICOTINATE-NUCLEOTIDE PYROPHOSPHORYLASE [CARBOXYLATING]"/>
    <property type="match status" value="1"/>
</dbReference>
<dbReference type="GO" id="GO:0004514">
    <property type="term" value="F:nicotinate-nucleotide diphosphorylase (carboxylating) activity"/>
    <property type="evidence" value="ECO:0007669"/>
    <property type="project" value="UniProtKB-EC"/>
</dbReference>
<dbReference type="InterPro" id="IPR036068">
    <property type="entry name" value="Nicotinate_pribotase-like_C"/>
</dbReference>
<dbReference type="PANTHER" id="PTHR32179:SF3">
    <property type="entry name" value="NICOTINATE-NUCLEOTIDE PYROPHOSPHORYLASE [CARBOXYLATING]"/>
    <property type="match status" value="1"/>
</dbReference>
<comment type="function">
    <text evidence="1">Involved in the catabolism of quinolinic acid (QA).</text>
</comment>